<dbReference type="PANTHER" id="PTHR23517">
    <property type="entry name" value="RESISTANCE PROTEIN MDTM, PUTATIVE-RELATED-RELATED"/>
    <property type="match status" value="1"/>
</dbReference>
<reference evidence="8 9" key="1">
    <citation type="submission" date="2019-01" db="EMBL/GenBank/DDBJ databases">
        <authorList>
            <person name="Chen W.-M."/>
        </authorList>
    </citation>
    <scope>NUCLEOTIDE SEQUENCE [LARGE SCALE GENOMIC DNA]</scope>
    <source>
        <strain evidence="8 9">ICH-3</strain>
    </source>
</reference>
<evidence type="ECO:0000256" key="4">
    <source>
        <dbReference type="ARBA" id="ARBA00022692"/>
    </source>
</evidence>
<keyword evidence="6 7" id="KW-0472">Membrane</keyword>
<evidence type="ECO:0000256" key="5">
    <source>
        <dbReference type="ARBA" id="ARBA00022989"/>
    </source>
</evidence>
<evidence type="ECO:0000256" key="6">
    <source>
        <dbReference type="ARBA" id="ARBA00023136"/>
    </source>
</evidence>
<evidence type="ECO:0000256" key="3">
    <source>
        <dbReference type="ARBA" id="ARBA00022475"/>
    </source>
</evidence>
<feature type="transmembrane region" description="Helical" evidence="7">
    <location>
        <begin position="53"/>
        <end position="73"/>
    </location>
</feature>
<dbReference type="InterPro" id="IPR011701">
    <property type="entry name" value="MFS"/>
</dbReference>
<organism evidence="8 9">
    <name type="scientific">Rubrivivax albus</name>
    <dbReference type="NCBI Taxonomy" id="2499835"/>
    <lineage>
        <taxon>Bacteria</taxon>
        <taxon>Pseudomonadati</taxon>
        <taxon>Pseudomonadota</taxon>
        <taxon>Betaproteobacteria</taxon>
        <taxon>Burkholderiales</taxon>
        <taxon>Sphaerotilaceae</taxon>
        <taxon>Rubrivivax</taxon>
    </lineage>
</organism>
<comment type="caution">
    <text evidence="8">The sequence shown here is derived from an EMBL/GenBank/DDBJ whole genome shotgun (WGS) entry which is preliminary data.</text>
</comment>
<keyword evidence="5 7" id="KW-1133">Transmembrane helix</keyword>
<name>A0A437JP71_9BURK</name>
<keyword evidence="2" id="KW-0813">Transport</keyword>
<feature type="transmembrane region" description="Helical" evidence="7">
    <location>
        <begin position="146"/>
        <end position="166"/>
    </location>
</feature>
<dbReference type="InterPro" id="IPR050171">
    <property type="entry name" value="MFS_Transporters"/>
</dbReference>
<feature type="transmembrane region" description="Helical" evidence="7">
    <location>
        <begin position="222"/>
        <end position="245"/>
    </location>
</feature>
<keyword evidence="3" id="KW-1003">Cell membrane</keyword>
<comment type="subcellular location">
    <subcellularLocation>
        <location evidence="1">Cell membrane</location>
        <topology evidence="1">Multi-pass membrane protein</topology>
    </subcellularLocation>
</comment>
<feature type="transmembrane region" description="Helical" evidence="7">
    <location>
        <begin position="257"/>
        <end position="274"/>
    </location>
</feature>
<keyword evidence="4 7" id="KW-0812">Transmembrane</keyword>
<feature type="transmembrane region" description="Helical" evidence="7">
    <location>
        <begin position="20"/>
        <end position="41"/>
    </location>
</feature>
<dbReference type="Gene3D" id="1.20.1250.20">
    <property type="entry name" value="MFS general substrate transporter like domains"/>
    <property type="match status" value="1"/>
</dbReference>
<evidence type="ECO:0000256" key="7">
    <source>
        <dbReference type="SAM" id="Phobius"/>
    </source>
</evidence>
<evidence type="ECO:0000313" key="8">
    <source>
        <dbReference type="EMBL" id="RVT48569.1"/>
    </source>
</evidence>
<evidence type="ECO:0000256" key="1">
    <source>
        <dbReference type="ARBA" id="ARBA00004651"/>
    </source>
</evidence>
<proteinExistence type="predicted"/>
<keyword evidence="9" id="KW-1185">Reference proteome</keyword>
<dbReference type="AlphaFoldDB" id="A0A437JP71"/>
<dbReference type="Pfam" id="PF07690">
    <property type="entry name" value="MFS_1"/>
    <property type="match status" value="1"/>
</dbReference>
<gene>
    <name evidence="8" type="ORF">ENE75_22650</name>
</gene>
<sequence length="366" mass="37329">MTGLRMAAPLDALARGATPWRVGVLLALFAAAPVLLAMTAGRLADRWGFHRPVHIAGGLCCAGLLLAAVSAAFQGWPAGALLAAGAVAAGAGANIGLIAVQRTGGLTARDPVERVRVFSWLGIAPSLANVIGPVTVGLLIDAAGFGVAYAALLVLPLASLLAARAVPVAAAPGRARDGGSAPLGELFALPGMKRLLAVNWLLSMCWDVHSFAVPILGHERGFSATTIGLVLGSFTLSVTGVRVLIPLLARHLQPARVVAGAMLGTALIFAVYPLVTQPWLMGACAVALGVTLGCVQPMLMTVLHHLTPEDRHGQALAFRSMTINGSSTVMPLLFGAAGAAIGAASMFWIVGALVGSGAWLARRLRA</sequence>
<feature type="transmembrane region" description="Helical" evidence="7">
    <location>
        <begin position="195"/>
        <end position="216"/>
    </location>
</feature>
<dbReference type="GO" id="GO:0022857">
    <property type="term" value="F:transmembrane transporter activity"/>
    <property type="evidence" value="ECO:0007669"/>
    <property type="project" value="InterPro"/>
</dbReference>
<dbReference type="EMBL" id="SACT01000010">
    <property type="protein sequence ID" value="RVT48569.1"/>
    <property type="molecule type" value="Genomic_DNA"/>
</dbReference>
<dbReference type="InterPro" id="IPR036259">
    <property type="entry name" value="MFS_trans_sf"/>
</dbReference>
<dbReference type="Proteomes" id="UP000288178">
    <property type="component" value="Unassembled WGS sequence"/>
</dbReference>
<feature type="transmembrane region" description="Helical" evidence="7">
    <location>
        <begin position="79"/>
        <end position="100"/>
    </location>
</feature>
<feature type="transmembrane region" description="Helical" evidence="7">
    <location>
        <begin position="340"/>
        <end position="361"/>
    </location>
</feature>
<dbReference type="OrthoDB" id="4822895at2"/>
<protein>
    <submittedName>
        <fullName evidence="8">MFS transporter</fullName>
    </submittedName>
</protein>
<evidence type="ECO:0000256" key="2">
    <source>
        <dbReference type="ARBA" id="ARBA00022448"/>
    </source>
</evidence>
<dbReference type="GO" id="GO:0005886">
    <property type="term" value="C:plasma membrane"/>
    <property type="evidence" value="ECO:0007669"/>
    <property type="project" value="UniProtKB-SubCell"/>
</dbReference>
<accession>A0A437JP71</accession>
<dbReference type="SUPFAM" id="SSF103473">
    <property type="entry name" value="MFS general substrate transporter"/>
    <property type="match status" value="1"/>
</dbReference>
<feature type="transmembrane region" description="Helical" evidence="7">
    <location>
        <begin position="120"/>
        <end position="140"/>
    </location>
</feature>
<evidence type="ECO:0000313" key="9">
    <source>
        <dbReference type="Proteomes" id="UP000288178"/>
    </source>
</evidence>